<dbReference type="PANTHER" id="PTHR43792:SF1">
    <property type="entry name" value="N-ACETYLTRANSFERASE DOMAIN-CONTAINING PROTEIN"/>
    <property type="match status" value="1"/>
</dbReference>
<dbReference type="PROSITE" id="PS51186">
    <property type="entry name" value="GNAT"/>
    <property type="match status" value="1"/>
</dbReference>
<protein>
    <submittedName>
        <fullName evidence="2">GNAT family N-acetyltransferase</fullName>
    </submittedName>
</protein>
<dbReference type="EMBL" id="JAUDCK010000024">
    <property type="protein sequence ID" value="MDM8196143.1"/>
    <property type="molecule type" value="Genomic_DNA"/>
</dbReference>
<dbReference type="InterPro" id="IPR000182">
    <property type="entry name" value="GNAT_dom"/>
</dbReference>
<dbReference type="InterPro" id="IPR051531">
    <property type="entry name" value="N-acetyltransferase"/>
</dbReference>
<name>A0ABT7UJ16_9FIRM</name>
<dbReference type="PANTHER" id="PTHR43792">
    <property type="entry name" value="GNAT FAMILY, PUTATIVE (AFU_ORTHOLOGUE AFUA_3G00765)-RELATED-RELATED"/>
    <property type="match status" value="1"/>
</dbReference>
<accession>A0ABT7UJ16</accession>
<sequence>MEKILETSRLYLRRLEVTDAMRMSEYRQKKEVAYYQSWKKYSVKDATKRIQQCLKLTDLNLPKTNYHLAVILKENDQMIGDLFVDVANEKVFVLGYTIDSVYWSQGYGSEIVEAFCVFMKEQYHFQRVICYVYKDNQRSKHLLKKLDFQKFEESFFYHDEGYVKYL</sequence>
<evidence type="ECO:0000313" key="2">
    <source>
        <dbReference type="EMBL" id="MDM8196143.1"/>
    </source>
</evidence>
<organism evidence="2 3">
    <name type="scientific">Massilimicrobiota timonensis</name>
    <dbReference type="NCBI Taxonomy" id="1776392"/>
    <lineage>
        <taxon>Bacteria</taxon>
        <taxon>Bacillati</taxon>
        <taxon>Bacillota</taxon>
        <taxon>Erysipelotrichia</taxon>
        <taxon>Erysipelotrichales</taxon>
        <taxon>Erysipelotrichaceae</taxon>
        <taxon>Massilimicrobiota</taxon>
    </lineage>
</organism>
<reference evidence="3" key="1">
    <citation type="submission" date="2023-06" db="EMBL/GenBank/DDBJ databases">
        <title>Identification and characterization of horizontal gene transfer across gut microbiota members of farm animals based on homology search.</title>
        <authorList>
            <person name="Zeman M."/>
            <person name="Kubasova T."/>
            <person name="Jahodarova E."/>
            <person name="Nykrynova M."/>
            <person name="Rychlik I."/>
        </authorList>
    </citation>
    <scope>NUCLEOTIDE SEQUENCE [LARGE SCALE GENOMIC DNA]</scope>
    <source>
        <strain evidence="3">ET341</strain>
    </source>
</reference>
<proteinExistence type="predicted"/>
<dbReference type="Proteomes" id="UP001529275">
    <property type="component" value="Unassembled WGS sequence"/>
</dbReference>
<feature type="domain" description="N-acetyltransferase" evidence="1">
    <location>
        <begin position="10"/>
        <end position="166"/>
    </location>
</feature>
<evidence type="ECO:0000259" key="1">
    <source>
        <dbReference type="PROSITE" id="PS51186"/>
    </source>
</evidence>
<dbReference type="SUPFAM" id="SSF55729">
    <property type="entry name" value="Acyl-CoA N-acyltransferases (Nat)"/>
    <property type="match status" value="1"/>
</dbReference>
<dbReference type="InterPro" id="IPR016181">
    <property type="entry name" value="Acyl_CoA_acyltransferase"/>
</dbReference>
<gene>
    <name evidence="2" type="ORF">QUV98_07430</name>
</gene>
<dbReference type="RefSeq" id="WP_289527825.1">
    <property type="nucleotide sequence ID" value="NZ_JAUDCK010000024.1"/>
</dbReference>
<comment type="caution">
    <text evidence="2">The sequence shown here is derived from an EMBL/GenBank/DDBJ whole genome shotgun (WGS) entry which is preliminary data.</text>
</comment>
<dbReference type="Gene3D" id="3.40.630.30">
    <property type="match status" value="1"/>
</dbReference>
<keyword evidence="3" id="KW-1185">Reference proteome</keyword>
<dbReference type="Pfam" id="PF13302">
    <property type="entry name" value="Acetyltransf_3"/>
    <property type="match status" value="1"/>
</dbReference>
<evidence type="ECO:0000313" key="3">
    <source>
        <dbReference type="Proteomes" id="UP001529275"/>
    </source>
</evidence>